<feature type="region of interest" description="Disordered" evidence="7">
    <location>
        <begin position="937"/>
        <end position="963"/>
    </location>
</feature>
<dbReference type="AlphaFoldDB" id="A0A835CTZ2"/>
<dbReference type="PROSITE" id="PS50072">
    <property type="entry name" value="CSA_PPIASE_2"/>
    <property type="match status" value="1"/>
</dbReference>
<feature type="compositionally biased region" description="Low complexity" evidence="7">
    <location>
        <begin position="518"/>
        <end position="533"/>
    </location>
</feature>
<dbReference type="Pfam" id="PF16040">
    <property type="entry name" value="APD1-4_N"/>
    <property type="match status" value="1"/>
</dbReference>
<feature type="compositionally biased region" description="Acidic residues" evidence="7">
    <location>
        <begin position="452"/>
        <end position="468"/>
    </location>
</feature>
<accession>A0A835CTZ2</accession>
<dbReference type="GO" id="GO:0006457">
    <property type="term" value="P:protein folding"/>
    <property type="evidence" value="ECO:0007669"/>
    <property type="project" value="InterPro"/>
</dbReference>
<feature type="transmembrane region" description="Helical" evidence="8">
    <location>
        <begin position="1109"/>
        <end position="1127"/>
    </location>
</feature>
<feature type="compositionally biased region" description="Basic and acidic residues" evidence="7">
    <location>
        <begin position="264"/>
        <end position="274"/>
    </location>
</feature>
<feature type="compositionally biased region" description="Basic and acidic residues" evidence="7">
    <location>
        <begin position="284"/>
        <end position="297"/>
    </location>
</feature>
<comment type="subunit">
    <text evidence="6">Part of the activated spliceosome B/catalytic step 1 spliceosome, one of the forms of the spliceosome which has a well-formed active site but still cannot catalyze the branching reaction and is composed at least of 52 proteins, the U2, U5 and U6 snRNAs and the pre-mRNA. Recruited during early steps of activated spliceosome B maturation, it is probably one of the first proteins released from this complex as he matures to the spliceosome C complex. Component of the minor spliceosome, which splices U12-type introns.</text>
</comment>
<dbReference type="PANTHER" id="PTHR39077:SF1">
    <property type="entry name" value="E3 UBIQUITIN-PROTEIN LIGASE APD1-4 MIDDLE DOMAIN-CONTAINING PROTEIN"/>
    <property type="match status" value="1"/>
</dbReference>
<evidence type="ECO:0000313" key="11">
    <source>
        <dbReference type="Proteomes" id="UP000639338"/>
    </source>
</evidence>
<feature type="compositionally biased region" description="Basic and acidic residues" evidence="7">
    <location>
        <begin position="319"/>
        <end position="337"/>
    </location>
</feature>
<evidence type="ECO:0000256" key="5">
    <source>
        <dbReference type="ARBA" id="ARBA00042090"/>
    </source>
</evidence>
<sequence>MSNIYIQEPPTSGKVLLKTSVGDLEIELWTKEAPKACRNFIQLCMEGYYNGTIFHRVVKGFICQGGDPTGTGQGGESIYGQPFKDEIHTRLRFCRRGLLAMANAGKDDNSSQFFFTFSATPELQNKHTIFGKVAGETIYNMLKLEDAIVDANERPTYPQKIIKTEILLNPFMDIVPRFDPSIKNKLDDDDDNDKKKKNKKVGVKNFKLLSFGEEAEEDEEESVELSKKYIGKGKSAHDSLSDPKLSSVLAIEVSGDLSCKKRKRDEIQQDKHSNDDDDDDDKEECVKKASSKEMKERIISKLQDKKTYLKSDLKKSKSDFVVNDNEKKEQEKDKKDNEEEEEEEEYYFGKDRDDENKKKVEAIQKEIRDFKKELKNEKFAKEEIERKKIQDIEKSNKKSDIKNKYIKTKEEFLKAKSKIPEKGVSREKATQELLMKFRNKLKSVKQQNNNDNNDDEDKNNKNDDDDDYVSGASWMASVLHCEEKKQPVLAKDASTKDDDWFEIYDPRNPINKRRRGDNTTNSLNNKSKKSNNNAEARPRDWDPKPVTLKGPLRIARLCIFGMLLPALLVTGPIYLRYRVYAEQLYPLAASDQRLIDGKISTTWCQRQIVKVNTTFNAYLINGNPQMKIQPTILSMTRHLILKDDMKEYWGFYLLSGSSVTVSTCVRWPGASLTIIRGHKHLQECAFIGDDSSEEVDEILENTATTQKELLNGTGYEKMIQENGQSNLPGKMKRARFDVEFHHKANAPYPNATLPKSQTSDNSNDDTSHELDGIAMKETLSKLFAKSFDMKNRIKSNQYHREGVFRDNDNIERPPIMINSDELLWETESVIDKIEQSNNNNNNNNQTSSEVFHDILKKIKALGDDRGKHVLQQLMKQSDNEKTPKNITDAIKKVILDSNESNNNNNNNNLIKIKRHVVLKSSSSPEIVKILNQDDQDDDVGIENEDLNPDGIAEDRGTVNETTLNDKSNSEFWSSFSSSEERLLECKGLILNLPLTPHHYCSKKYEHHHSTASVANTVTYRVPVDGYYFFVFSSENEIQPNYIRIKFDLVKKTYNTSNSVHSCQNSTNECSLPFNFFSWEKTVLELPLTGNDSQWNEDYVVVSRCEPRTSLYLICIISVPILILIFAFH</sequence>
<keyword evidence="11" id="KW-1185">Reference proteome</keyword>
<dbReference type="InterPro" id="IPR029000">
    <property type="entry name" value="Cyclophilin-like_dom_sf"/>
</dbReference>
<evidence type="ECO:0000259" key="9">
    <source>
        <dbReference type="PROSITE" id="PS50072"/>
    </source>
</evidence>
<dbReference type="PRINTS" id="PR00153">
    <property type="entry name" value="CSAPPISMRASE"/>
</dbReference>
<keyword evidence="8" id="KW-0472">Membrane</keyword>
<dbReference type="Gene3D" id="2.40.100.10">
    <property type="entry name" value="Cyclophilin-like"/>
    <property type="match status" value="1"/>
</dbReference>
<dbReference type="SUPFAM" id="SSF50891">
    <property type="entry name" value="Cyclophilin-like"/>
    <property type="match status" value="1"/>
</dbReference>
<dbReference type="EMBL" id="JACMRX010000003">
    <property type="protein sequence ID" value="KAF7993813.1"/>
    <property type="molecule type" value="Genomic_DNA"/>
</dbReference>
<feature type="region of interest" description="Disordered" evidence="7">
    <location>
        <begin position="504"/>
        <end position="543"/>
    </location>
</feature>
<evidence type="ECO:0000256" key="8">
    <source>
        <dbReference type="SAM" id="Phobius"/>
    </source>
</evidence>
<dbReference type="InterPro" id="IPR020892">
    <property type="entry name" value="Cyclophilin-type_PPIase_CS"/>
</dbReference>
<comment type="caution">
    <text evidence="10">The sequence shown here is derived from an EMBL/GenBank/DDBJ whole genome shotgun (WGS) entry which is preliminary data.</text>
</comment>
<name>A0A835CTZ2_APHGI</name>
<comment type="subcellular location">
    <subcellularLocation>
        <location evidence="1">Nucleus</location>
    </subcellularLocation>
</comment>
<dbReference type="OrthoDB" id="442970at2759"/>
<evidence type="ECO:0000256" key="3">
    <source>
        <dbReference type="ARBA" id="ARBA00023242"/>
    </source>
</evidence>
<dbReference type="InterPro" id="IPR002130">
    <property type="entry name" value="Cyclophilin-type_PPIase_dom"/>
</dbReference>
<dbReference type="Pfam" id="PF00160">
    <property type="entry name" value="Pro_isomerase"/>
    <property type="match status" value="1"/>
</dbReference>
<dbReference type="GO" id="GO:0005634">
    <property type="term" value="C:nucleus"/>
    <property type="evidence" value="ECO:0007669"/>
    <property type="project" value="UniProtKB-SubCell"/>
</dbReference>
<feature type="region of interest" description="Disordered" evidence="7">
    <location>
        <begin position="260"/>
        <end position="297"/>
    </location>
</feature>
<keyword evidence="8" id="KW-0812">Transmembrane</keyword>
<evidence type="ECO:0000313" key="10">
    <source>
        <dbReference type="EMBL" id="KAF7993813.1"/>
    </source>
</evidence>
<keyword evidence="8" id="KW-1133">Transmembrane helix</keyword>
<dbReference type="GO" id="GO:0003755">
    <property type="term" value="F:peptidyl-prolyl cis-trans isomerase activity"/>
    <property type="evidence" value="ECO:0007669"/>
    <property type="project" value="InterPro"/>
</dbReference>
<protein>
    <recommendedName>
        <fullName evidence="4">Spliceosome-associated protein CWC27 homolog</fullName>
    </recommendedName>
    <alternativeName>
        <fullName evidence="5">Probable inactive peptidyl-prolyl cis-trans isomerase CWC27 homolog</fullName>
    </alternativeName>
</protein>
<dbReference type="FunFam" id="2.40.100.10:FF:000007">
    <property type="entry name" value="Peptidyl-prolyl cis-trans isomerase CWC27 homolog"/>
    <property type="match status" value="1"/>
</dbReference>
<dbReference type="Pfam" id="PF16041">
    <property type="entry name" value="APD1-4_M"/>
    <property type="match status" value="1"/>
</dbReference>
<evidence type="ECO:0000256" key="7">
    <source>
        <dbReference type="SAM" id="MobiDB-lite"/>
    </source>
</evidence>
<feature type="region of interest" description="Disordered" evidence="7">
    <location>
        <begin position="319"/>
        <end position="352"/>
    </location>
</feature>
<comment type="similarity">
    <text evidence="2">Belongs to the cyclophilin-type PPIase family.</text>
</comment>
<evidence type="ECO:0000256" key="2">
    <source>
        <dbReference type="ARBA" id="ARBA00007365"/>
    </source>
</evidence>
<feature type="compositionally biased region" description="Acidic residues" evidence="7">
    <location>
        <begin position="937"/>
        <end position="947"/>
    </location>
</feature>
<keyword evidence="3" id="KW-0539">Nucleus</keyword>
<organism evidence="10 11">
    <name type="scientific">Aphidius gifuensis</name>
    <name type="common">Parasitoid wasp</name>
    <dbReference type="NCBI Taxonomy" id="684658"/>
    <lineage>
        <taxon>Eukaryota</taxon>
        <taxon>Metazoa</taxon>
        <taxon>Ecdysozoa</taxon>
        <taxon>Arthropoda</taxon>
        <taxon>Hexapoda</taxon>
        <taxon>Insecta</taxon>
        <taxon>Pterygota</taxon>
        <taxon>Neoptera</taxon>
        <taxon>Endopterygota</taxon>
        <taxon>Hymenoptera</taxon>
        <taxon>Apocrita</taxon>
        <taxon>Ichneumonoidea</taxon>
        <taxon>Braconidae</taxon>
        <taxon>Aphidiinae</taxon>
        <taxon>Aphidius</taxon>
    </lineage>
</organism>
<proteinExistence type="inferred from homology"/>
<reference evidence="10 11" key="1">
    <citation type="submission" date="2020-08" db="EMBL/GenBank/DDBJ databases">
        <title>Aphidius gifuensis genome sequencing and assembly.</title>
        <authorList>
            <person name="Du Z."/>
        </authorList>
    </citation>
    <scope>NUCLEOTIDE SEQUENCE [LARGE SCALE GENOMIC DNA]</scope>
    <source>
        <strain evidence="10">YNYX2018</strain>
        <tissue evidence="10">Adults</tissue>
    </source>
</reference>
<evidence type="ECO:0000256" key="1">
    <source>
        <dbReference type="ARBA" id="ARBA00004123"/>
    </source>
</evidence>
<feature type="compositionally biased region" description="Basic and acidic residues" evidence="7">
    <location>
        <begin position="418"/>
        <end position="430"/>
    </location>
</feature>
<feature type="region of interest" description="Disordered" evidence="7">
    <location>
        <begin position="418"/>
        <end position="469"/>
    </location>
</feature>
<dbReference type="PROSITE" id="PS00170">
    <property type="entry name" value="CSA_PPIASE_1"/>
    <property type="match status" value="1"/>
</dbReference>
<dbReference type="Proteomes" id="UP000639338">
    <property type="component" value="Unassembled WGS sequence"/>
</dbReference>
<gene>
    <name evidence="10" type="ORF">HCN44_011082</name>
</gene>
<dbReference type="CDD" id="cd01925">
    <property type="entry name" value="cyclophilin_CeCYP16-like"/>
    <property type="match status" value="1"/>
</dbReference>
<evidence type="ECO:0000256" key="6">
    <source>
        <dbReference type="ARBA" id="ARBA00046368"/>
    </source>
</evidence>
<dbReference type="InterPro" id="IPR032010">
    <property type="entry name" value="APD1-4_M"/>
</dbReference>
<dbReference type="PANTHER" id="PTHR39077">
    <property type="entry name" value="DUF4793 DOMAIN-CONTAINING PROTEIN"/>
    <property type="match status" value="1"/>
</dbReference>
<feature type="domain" description="PPIase cyclophilin-type" evidence="9">
    <location>
        <begin position="19"/>
        <end position="166"/>
    </location>
</feature>
<evidence type="ECO:0000256" key="4">
    <source>
        <dbReference type="ARBA" id="ARBA00040027"/>
    </source>
</evidence>
<dbReference type="InterPro" id="IPR032008">
    <property type="entry name" value="APD1-4_N"/>
</dbReference>
<feature type="region of interest" description="Disordered" evidence="7">
    <location>
        <begin position="746"/>
        <end position="767"/>
    </location>
</feature>